<dbReference type="AlphaFoldDB" id="A0A5S9IIM4"/>
<evidence type="ECO:0000313" key="2">
    <source>
        <dbReference type="EMBL" id="BBM82072.1"/>
    </source>
</evidence>
<dbReference type="Pfam" id="PF00498">
    <property type="entry name" value="FHA"/>
    <property type="match status" value="1"/>
</dbReference>
<proteinExistence type="predicted"/>
<dbReference type="RefSeq" id="WP_173013083.1">
    <property type="nucleotide sequence ID" value="NZ_AP019860.1"/>
</dbReference>
<dbReference type="InterPro" id="IPR008984">
    <property type="entry name" value="SMAD_FHA_dom_sf"/>
</dbReference>
<dbReference type="InterPro" id="IPR050923">
    <property type="entry name" value="Cell_Proc_Reg/RNA_Proc"/>
</dbReference>
<dbReference type="SMART" id="SM00240">
    <property type="entry name" value="FHA"/>
    <property type="match status" value="1"/>
</dbReference>
<reference evidence="2 3" key="1">
    <citation type="submission" date="2019-08" db="EMBL/GenBank/DDBJ databases">
        <title>Complete genome sequence of Candidatus Uab amorphum.</title>
        <authorList>
            <person name="Shiratori T."/>
            <person name="Suzuki S."/>
            <person name="Kakizawa Y."/>
            <person name="Ishida K."/>
        </authorList>
    </citation>
    <scope>NUCLEOTIDE SEQUENCE [LARGE SCALE GENOMIC DNA]</scope>
    <source>
        <strain evidence="2 3">SRT547</strain>
    </source>
</reference>
<accession>A0A5S9IIM4</accession>
<dbReference type="Gene3D" id="2.60.200.20">
    <property type="match status" value="1"/>
</dbReference>
<dbReference type="PANTHER" id="PTHR23308">
    <property type="entry name" value="NUCLEAR INHIBITOR OF PROTEIN PHOSPHATASE-1"/>
    <property type="match status" value="1"/>
</dbReference>
<dbReference type="Proteomes" id="UP000326354">
    <property type="component" value="Chromosome"/>
</dbReference>
<evidence type="ECO:0000259" key="1">
    <source>
        <dbReference type="PROSITE" id="PS50006"/>
    </source>
</evidence>
<evidence type="ECO:0000313" key="3">
    <source>
        <dbReference type="Proteomes" id="UP000326354"/>
    </source>
</evidence>
<dbReference type="PROSITE" id="PS50006">
    <property type="entry name" value="FHA_DOMAIN"/>
    <property type="match status" value="1"/>
</dbReference>
<sequence>MNFELRAKGKRYALQINKPQKVIVGREKNCDIYIEDDPLISRQHAIVDFRVNGITITDLKSRNGIFVNGERVRQKVVRICDEIRIGSYIFHILVPQGSQCGKCGRDLQLEISRGKSWRHNDHIYCEKCVEKGVEISRDSIKNLKNTVRSTPVKNSEKRIRTVKKLTTTDTVKSVVTFKRLERRVKASEIPEPQILIIAHGALSTKAASIHPKEPHLPQTTQDKNWHSAFKKFVPQKPSVEELLSQVKQEEKIFEGETIASLMLDKWLRKEVEIALNNIGFEVSIEEQALREVEDIIWQERLQTQKKLK</sequence>
<dbReference type="InterPro" id="IPR000253">
    <property type="entry name" value="FHA_dom"/>
</dbReference>
<dbReference type="SUPFAM" id="SSF49879">
    <property type="entry name" value="SMAD/FHA domain"/>
    <property type="match status" value="1"/>
</dbReference>
<dbReference type="KEGG" id="uam:UABAM_00415"/>
<dbReference type="EMBL" id="AP019860">
    <property type="protein sequence ID" value="BBM82072.1"/>
    <property type="molecule type" value="Genomic_DNA"/>
</dbReference>
<dbReference type="CDD" id="cd00060">
    <property type="entry name" value="FHA"/>
    <property type="match status" value="1"/>
</dbReference>
<gene>
    <name evidence="2" type="ORF">UABAM_00415</name>
</gene>
<feature type="domain" description="FHA" evidence="1">
    <location>
        <begin position="22"/>
        <end position="72"/>
    </location>
</feature>
<keyword evidence="3" id="KW-1185">Reference proteome</keyword>
<organism evidence="2 3">
    <name type="scientific">Uabimicrobium amorphum</name>
    <dbReference type="NCBI Taxonomy" id="2596890"/>
    <lineage>
        <taxon>Bacteria</taxon>
        <taxon>Pseudomonadati</taxon>
        <taxon>Planctomycetota</taxon>
        <taxon>Candidatus Uabimicrobiia</taxon>
        <taxon>Candidatus Uabimicrobiales</taxon>
        <taxon>Candidatus Uabimicrobiaceae</taxon>
        <taxon>Candidatus Uabimicrobium</taxon>
    </lineage>
</organism>
<protein>
    <recommendedName>
        <fullName evidence="1">FHA domain-containing protein</fullName>
    </recommendedName>
</protein>
<name>A0A5S9IIM4_UABAM</name>